<dbReference type="GO" id="GO:0000160">
    <property type="term" value="P:phosphorelay signal transduction system"/>
    <property type="evidence" value="ECO:0007669"/>
    <property type="project" value="InterPro"/>
</dbReference>
<dbReference type="FunCoup" id="A0A0U5JEA4">
    <property type="interactions" value="5"/>
</dbReference>
<keyword evidence="5" id="KW-1185">Reference proteome</keyword>
<gene>
    <name evidence="4" type="ORF">PNK_1536</name>
</gene>
<dbReference type="PANTHER" id="PTHR43156">
    <property type="entry name" value="STAGE II SPORULATION PROTEIN E-RELATED"/>
    <property type="match status" value="1"/>
</dbReference>
<keyword evidence="2" id="KW-0597">Phosphoprotein</keyword>
<evidence type="ECO:0000313" key="5">
    <source>
        <dbReference type="Proteomes" id="UP000069902"/>
    </source>
</evidence>
<dbReference type="SMART" id="SM00448">
    <property type="entry name" value="REC"/>
    <property type="match status" value="1"/>
</dbReference>
<dbReference type="AlphaFoldDB" id="A0A0U5JEA4"/>
<feature type="modified residue" description="4-aspartylphosphate" evidence="2">
    <location>
        <position position="73"/>
    </location>
</feature>
<evidence type="ECO:0000313" key="4">
    <source>
        <dbReference type="EMBL" id="CUI17146.1"/>
    </source>
</evidence>
<keyword evidence="1" id="KW-0378">Hydrolase</keyword>
<dbReference type="InterPro" id="IPR052016">
    <property type="entry name" value="Bact_Sigma-Reg"/>
</dbReference>
<dbReference type="Pfam" id="PF07228">
    <property type="entry name" value="SpoIIE"/>
    <property type="match status" value="1"/>
</dbReference>
<feature type="domain" description="Response regulatory" evidence="3">
    <location>
        <begin position="23"/>
        <end position="140"/>
    </location>
</feature>
<dbReference type="KEGG" id="pnl:PNK_1536"/>
<accession>A0A0U5JEA4</accession>
<evidence type="ECO:0000256" key="1">
    <source>
        <dbReference type="ARBA" id="ARBA00022801"/>
    </source>
</evidence>
<reference evidence="5" key="1">
    <citation type="submission" date="2015-09" db="EMBL/GenBank/DDBJ databases">
        <authorList>
            <person name="Bertelli C."/>
        </authorList>
    </citation>
    <scope>NUCLEOTIDE SEQUENCE [LARGE SCALE GENOMIC DNA]</scope>
    <source>
        <strain evidence="5">KNic</strain>
    </source>
</reference>
<dbReference type="SUPFAM" id="SSF81606">
    <property type="entry name" value="PP2C-like"/>
    <property type="match status" value="1"/>
</dbReference>
<dbReference type="SUPFAM" id="SSF52172">
    <property type="entry name" value="CheY-like"/>
    <property type="match status" value="1"/>
</dbReference>
<dbReference type="Gene3D" id="3.60.40.10">
    <property type="entry name" value="PPM-type phosphatase domain"/>
    <property type="match status" value="1"/>
</dbReference>
<dbReference type="InterPro" id="IPR011006">
    <property type="entry name" value="CheY-like_superfamily"/>
</dbReference>
<dbReference type="InterPro" id="IPR001789">
    <property type="entry name" value="Sig_transdc_resp-reg_receiver"/>
</dbReference>
<evidence type="ECO:0000259" key="3">
    <source>
        <dbReference type="PROSITE" id="PS50110"/>
    </source>
</evidence>
<dbReference type="STRING" id="389348.PNK_1536"/>
<dbReference type="GO" id="GO:0016791">
    <property type="term" value="F:phosphatase activity"/>
    <property type="evidence" value="ECO:0007669"/>
    <property type="project" value="TreeGrafter"/>
</dbReference>
<dbReference type="PANTHER" id="PTHR43156:SF2">
    <property type="entry name" value="STAGE II SPORULATION PROTEIN E"/>
    <property type="match status" value="1"/>
</dbReference>
<dbReference type="InParanoid" id="A0A0U5JEA4"/>
<dbReference type="InterPro" id="IPR001932">
    <property type="entry name" value="PPM-type_phosphatase-like_dom"/>
</dbReference>
<dbReference type="RefSeq" id="WP_079992862.1">
    <property type="nucleotide sequence ID" value="NZ_LN879502.1"/>
</dbReference>
<sequence length="413" mass="46432">MAYNPTLSVSTHLFSPRRSYSVRVLLIDDQAIIAEAIKRQLADQTDIDFHYCSDPTKALEVASEVKPTVILQDLVMPGCDGLLLVKYFRANPATKDIPIIVLSTKEDPRVKAEVFALGGNDYIVKLPDKLELIARIRYHSKGYIRLLERDEAYKKIEESQQVLSAELAEAAAYVRSLLPEPLHNTIVAEWRFIPSTQLGGDAFGYHWLDDRYFAIYLLDVCGHGVGAALLSISVANLLRSQNLPKADFKDPSSVLEALNTAFQMEEHNNMFFTIWYGVYDKHTHQLVYACGGHPPALLITGDIAREAQLYELKTPGVVIGVLPEVDFQNGSIQIKPYNVLYIYSDGIYEISKINGSMLELQEFISLIGSHQEKTELNWIIAEIQNLQGKKEFVDDVSIIKITFENGHADKQSK</sequence>
<name>A0A0U5JEA4_9BACT</name>
<dbReference type="SMART" id="SM00331">
    <property type="entry name" value="PP2C_SIG"/>
    <property type="match status" value="1"/>
</dbReference>
<dbReference type="InterPro" id="IPR036457">
    <property type="entry name" value="PPM-type-like_dom_sf"/>
</dbReference>
<dbReference type="CDD" id="cd17575">
    <property type="entry name" value="REC_WspR-like"/>
    <property type="match status" value="1"/>
</dbReference>
<dbReference type="Proteomes" id="UP000069902">
    <property type="component" value="Chromosome cPNK"/>
</dbReference>
<organism evidence="4 5">
    <name type="scientific">Candidatus Protochlamydia naegleriophila</name>
    <dbReference type="NCBI Taxonomy" id="389348"/>
    <lineage>
        <taxon>Bacteria</taxon>
        <taxon>Pseudomonadati</taxon>
        <taxon>Chlamydiota</taxon>
        <taxon>Chlamydiia</taxon>
        <taxon>Parachlamydiales</taxon>
        <taxon>Parachlamydiaceae</taxon>
        <taxon>Candidatus Protochlamydia</taxon>
    </lineage>
</organism>
<dbReference type="PATRIC" id="fig|389348.3.peg.1721"/>
<dbReference type="EMBL" id="LN879502">
    <property type="protein sequence ID" value="CUI17146.1"/>
    <property type="molecule type" value="Genomic_DNA"/>
</dbReference>
<protein>
    <recommendedName>
        <fullName evidence="3">Response regulatory domain-containing protein</fullName>
    </recommendedName>
</protein>
<dbReference type="Gene3D" id="3.40.50.2300">
    <property type="match status" value="1"/>
</dbReference>
<dbReference type="Pfam" id="PF00072">
    <property type="entry name" value="Response_reg"/>
    <property type="match status" value="1"/>
</dbReference>
<dbReference type="PROSITE" id="PS50110">
    <property type="entry name" value="RESPONSE_REGULATORY"/>
    <property type="match status" value="1"/>
</dbReference>
<proteinExistence type="predicted"/>
<evidence type="ECO:0000256" key="2">
    <source>
        <dbReference type="PROSITE-ProRule" id="PRU00169"/>
    </source>
</evidence>